<proteinExistence type="predicted"/>
<sequence length="164" mass="17001">MTSTKPHDALPLGTLLGRAVTVVFAVATLLLVLVMFDFRIPYKPGFGLIIVATLLGLGASVWWLGGLAGRAIEQRGGAAVAWGPLAGLATLAITAFSLALASAAQIEHDRGFSLAQAAWDYFGKPFVFTMAYGAIPAALIGLLCAGAIHGAITLMRRAPLEDAP</sequence>
<feature type="transmembrane region" description="Helical" evidence="1">
    <location>
        <begin position="126"/>
        <end position="148"/>
    </location>
</feature>
<name>A0A9X4AZ01_9BACT</name>
<dbReference type="Proteomes" id="UP001151081">
    <property type="component" value="Unassembled WGS sequence"/>
</dbReference>
<keyword evidence="3" id="KW-1185">Reference proteome</keyword>
<gene>
    <name evidence="2" type="ORF">KEG57_53200</name>
</gene>
<organism evidence="2 3">
    <name type="scientific">Polyangium jinanense</name>
    <dbReference type="NCBI Taxonomy" id="2829994"/>
    <lineage>
        <taxon>Bacteria</taxon>
        <taxon>Pseudomonadati</taxon>
        <taxon>Myxococcota</taxon>
        <taxon>Polyangia</taxon>
        <taxon>Polyangiales</taxon>
        <taxon>Polyangiaceae</taxon>
        <taxon>Polyangium</taxon>
    </lineage>
</organism>
<reference evidence="2 3" key="1">
    <citation type="submission" date="2021-04" db="EMBL/GenBank/DDBJ databases">
        <title>Genome analysis of Polyangium sp.</title>
        <authorList>
            <person name="Li Y."/>
            <person name="Wang J."/>
        </authorList>
    </citation>
    <scope>NUCLEOTIDE SEQUENCE [LARGE SCALE GENOMIC DNA]</scope>
    <source>
        <strain evidence="2 3">SDU14</strain>
    </source>
</reference>
<comment type="caution">
    <text evidence="2">The sequence shown here is derived from an EMBL/GenBank/DDBJ whole genome shotgun (WGS) entry which is preliminary data.</text>
</comment>
<accession>A0A9X4AZ01</accession>
<dbReference type="EMBL" id="JAGTJJ010000105">
    <property type="protein sequence ID" value="MDC3989331.1"/>
    <property type="molecule type" value="Genomic_DNA"/>
</dbReference>
<protein>
    <submittedName>
        <fullName evidence="2">Uncharacterized protein</fullName>
    </submittedName>
</protein>
<keyword evidence="1" id="KW-1133">Transmembrane helix</keyword>
<evidence type="ECO:0000313" key="2">
    <source>
        <dbReference type="EMBL" id="MDC3989331.1"/>
    </source>
</evidence>
<evidence type="ECO:0000313" key="3">
    <source>
        <dbReference type="Proteomes" id="UP001151081"/>
    </source>
</evidence>
<feature type="transmembrane region" description="Helical" evidence="1">
    <location>
        <begin position="12"/>
        <end position="36"/>
    </location>
</feature>
<feature type="transmembrane region" description="Helical" evidence="1">
    <location>
        <begin position="80"/>
        <end position="106"/>
    </location>
</feature>
<dbReference type="AlphaFoldDB" id="A0A9X4AZ01"/>
<keyword evidence="1" id="KW-0812">Transmembrane</keyword>
<keyword evidence="1" id="KW-0472">Membrane</keyword>
<evidence type="ECO:0000256" key="1">
    <source>
        <dbReference type="SAM" id="Phobius"/>
    </source>
</evidence>
<dbReference type="RefSeq" id="WP_272423279.1">
    <property type="nucleotide sequence ID" value="NZ_JAGTJJ010000105.1"/>
</dbReference>
<feature type="transmembrane region" description="Helical" evidence="1">
    <location>
        <begin position="48"/>
        <end position="68"/>
    </location>
</feature>